<dbReference type="Gene3D" id="3.30.70.1560">
    <property type="entry name" value="Alpha-L RNA-binding motif"/>
    <property type="match status" value="1"/>
</dbReference>
<dbReference type="RefSeq" id="WP_083947463.1">
    <property type="nucleotide sequence ID" value="NZ_LOHZ01000042.1"/>
</dbReference>
<comment type="caution">
    <text evidence="7">The sequence shown here is derived from an EMBL/GenBank/DDBJ whole genome shotgun (WGS) entry which is preliminary data.</text>
</comment>
<gene>
    <name evidence="7" type="primary">rluB</name>
    <name evidence="7" type="ORF">ATZ99_19760</name>
</gene>
<dbReference type="InterPro" id="IPR000748">
    <property type="entry name" value="PsdUridine_synth_RsuA/RluB/E/F"/>
</dbReference>
<dbReference type="Proteomes" id="UP000075737">
    <property type="component" value="Unassembled WGS sequence"/>
</dbReference>
<dbReference type="OrthoDB" id="9807213at2"/>
<evidence type="ECO:0000256" key="3">
    <source>
        <dbReference type="ARBA" id="ARBA00023235"/>
    </source>
</evidence>
<dbReference type="GO" id="GO:0005829">
    <property type="term" value="C:cytosol"/>
    <property type="evidence" value="ECO:0007669"/>
    <property type="project" value="UniProtKB-ARBA"/>
</dbReference>
<dbReference type="Pfam" id="PF00849">
    <property type="entry name" value="PseudoU_synth_2"/>
    <property type="match status" value="1"/>
</dbReference>
<dbReference type="CDD" id="cd00165">
    <property type="entry name" value="S4"/>
    <property type="match status" value="1"/>
</dbReference>
<dbReference type="PATRIC" id="fig|520767.4.peg.2097"/>
<keyword evidence="2 4" id="KW-0694">RNA-binding</keyword>
<comment type="similarity">
    <text evidence="1 5">Belongs to the pseudouridine synthase RsuA family.</text>
</comment>
<dbReference type="EMBL" id="LOHZ01000042">
    <property type="protein sequence ID" value="KYO64540.1"/>
    <property type="molecule type" value="Genomic_DNA"/>
</dbReference>
<dbReference type="PROSITE" id="PS01149">
    <property type="entry name" value="PSI_RSU"/>
    <property type="match status" value="1"/>
</dbReference>
<dbReference type="InterPro" id="IPR036986">
    <property type="entry name" value="S4_RNA-bd_sf"/>
</dbReference>
<dbReference type="NCBIfam" id="TIGR00093">
    <property type="entry name" value="pseudouridine synthase"/>
    <property type="match status" value="1"/>
</dbReference>
<sequence length="237" mass="27073">MEVRLQKFLSMAGVTSRRRAEEMILQKRVKVNGITVTKPGVKVDTEKDIVQVDGELCKLKNSNVYILLNKPKGYITTLYDPFGRPTVWELIKGVGTRVFPVGRLDKDTEGLLLLTNDGELAYKLTHPKHGIEKTYIVKVKGNISRKAIDNLEKGVILEEGKTLPAKVRVLRKENDYSILEITIHEGKKRQIRRMCEKVGHPVINLKRIKIGDLTLKGLKAGEWRYLTKKEIEYLKNL</sequence>
<dbReference type="EC" id="5.4.99.-" evidence="5"/>
<dbReference type="CDD" id="cd02870">
    <property type="entry name" value="PseudoU_synth_RsuA_like"/>
    <property type="match status" value="1"/>
</dbReference>
<dbReference type="FunFam" id="3.10.290.10:FF:000003">
    <property type="entry name" value="Pseudouridine synthase"/>
    <property type="match status" value="1"/>
</dbReference>
<dbReference type="FunFam" id="3.30.70.1560:FF:000001">
    <property type="entry name" value="Pseudouridine synthase"/>
    <property type="match status" value="1"/>
</dbReference>
<organism evidence="7 8">
    <name type="scientific">Thermovenabulum gondwanense</name>
    <dbReference type="NCBI Taxonomy" id="520767"/>
    <lineage>
        <taxon>Bacteria</taxon>
        <taxon>Bacillati</taxon>
        <taxon>Bacillota</taxon>
        <taxon>Clostridia</taxon>
        <taxon>Thermosediminibacterales</taxon>
        <taxon>Thermosediminibacteraceae</taxon>
        <taxon>Thermovenabulum</taxon>
    </lineage>
</organism>
<keyword evidence="3 5" id="KW-0413">Isomerase</keyword>
<reference evidence="7 8" key="1">
    <citation type="submission" date="2015-12" db="EMBL/GenBank/DDBJ databases">
        <title>Draft genome of Thermovenabulum gondwanense isolated from a red thermophilic microbial mat colonisisng an outflow channel of a bore well.</title>
        <authorList>
            <person name="Patel B.K."/>
        </authorList>
    </citation>
    <scope>NUCLEOTIDE SEQUENCE [LARGE SCALE GENOMIC DNA]</scope>
    <source>
        <strain evidence="7 8">R270</strain>
    </source>
</reference>
<keyword evidence="8" id="KW-1185">Reference proteome</keyword>
<name>A0A162M8N7_9FIRM</name>
<dbReference type="InterPro" id="IPR018496">
    <property type="entry name" value="PsdUridine_synth_RsuA/RluB_CS"/>
</dbReference>
<dbReference type="Gene3D" id="3.10.290.10">
    <property type="entry name" value="RNA-binding S4 domain"/>
    <property type="match status" value="1"/>
</dbReference>
<evidence type="ECO:0000256" key="1">
    <source>
        <dbReference type="ARBA" id="ARBA00008348"/>
    </source>
</evidence>
<dbReference type="STRING" id="520767.ATZ99_19760"/>
<dbReference type="PROSITE" id="PS50889">
    <property type="entry name" value="S4"/>
    <property type="match status" value="1"/>
</dbReference>
<evidence type="ECO:0000256" key="2">
    <source>
        <dbReference type="ARBA" id="ARBA00022884"/>
    </source>
</evidence>
<evidence type="ECO:0000256" key="5">
    <source>
        <dbReference type="RuleBase" id="RU003887"/>
    </source>
</evidence>
<dbReference type="InterPro" id="IPR006145">
    <property type="entry name" value="PsdUridine_synth_RsuA/RluA"/>
</dbReference>
<evidence type="ECO:0000256" key="4">
    <source>
        <dbReference type="PROSITE-ProRule" id="PRU00182"/>
    </source>
</evidence>
<dbReference type="PANTHER" id="PTHR47683:SF2">
    <property type="entry name" value="RNA-BINDING S4 DOMAIN-CONTAINING PROTEIN"/>
    <property type="match status" value="1"/>
</dbReference>
<dbReference type="InterPro" id="IPR020094">
    <property type="entry name" value="TruA/RsuA/RluB/E/F_N"/>
</dbReference>
<protein>
    <recommendedName>
        <fullName evidence="5">Pseudouridine synthase</fullName>
        <ecNumber evidence="5">5.4.99.-</ecNumber>
    </recommendedName>
</protein>
<feature type="domain" description="RNA-binding S4" evidence="6">
    <location>
        <begin position="3"/>
        <end position="63"/>
    </location>
</feature>
<evidence type="ECO:0000259" key="6">
    <source>
        <dbReference type="SMART" id="SM00363"/>
    </source>
</evidence>
<evidence type="ECO:0000313" key="8">
    <source>
        <dbReference type="Proteomes" id="UP000075737"/>
    </source>
</evidence>
<dbReference type="SUPFAM" id="SSF55174">
    <property type="entry name" value="Alpha-L RNA-binding motif"/>
    <property type="match status" value="1"/>
</dbReference>
<dbReference type="AlphaFoldDB" id="A0A162M8N7"/>
<dbReference type="InterPro" id="IPR042092">
    <property type="entry name" value="PsdUridine_s_RsuA/RluB/E/F_cat"/>
</dbReference>
<dbReference type="SUPFAM" id="SSF55120">
    <property type="entry name" value="Pseudouridine synthase"/>
    <property type="match status" value="1"/>
</dbReference>
<dbReference type="GO" id="GO:0000455">
    <property type="term" value="P:enzyme-directed rRNA pseudouridine synthesis"/>
    <property type="evidence" value="ECO:0007669"/>
    <property type="project" value="UniProtKB-ARBA"/>
</dbReference>
<dbReference type="InterPro" id="IPR002942">
    <property type="entry name" value="S4_RNA-bd"/>
</dbReference>
<evidence type="ECO:0000313" key="7">
    <source>
        <dbReference type="EMBL" id="KYO64540.1"/>
    </source>
</evidence>
<dbReference type="Gene3D" id="3.30.70.580">
    <property type="entry name" value="Pseudouridine synthase I, catalytic domain, N-terminal subdomain"/>
    <property type="match status" value="1"/>
</dbReference>
<proteinExistence type="inferred from homology"/>
<dbReference type="Pfam" id="PF01479">
    <property type="entry name" value="S4"/>
    <property type="match status" value="1"/>
</dbReference>
<dbReference type="SMART" id="SM00363">
    <property type="entry name" value="S4"/>
    <property type="match status" value="1"/>
</dbReference>
<dbReference type="InterPro" id="IPR050343">
    <property type="entry name" value="RsuA_PseudoU_synthase"/>
</dbReference>
<dbReference type="GO" id="GO:0120159">
    <property type="term" value="F:rRNA pseudouridine synthase activity"/>
    <property type="evidence" value="ECO:0007669"/>
    <property type="project" value="UniProtKB-ARBA"/>
</dbReference>
<dbReference type="InterPro" id="IPR020103">
    <property type="entry name" value="PsdUridine_synth_cat_dom_sf"/>
</dbReference>
<accession>A0A162M8N7</accession>
<dbReference type="GO" id="GO:0003723">
    <property type="term" value="F:RNA binding"/>
    <property type="evidence" value="ECO:0007669"/>
    <property type="project" value="UniProtKB-KW"/>
</dbReference>
<dbReference type="PANTHER" id="PTHR47683">
    <property type="entry name" value="PSEUDOURIDINE SYNTHASE FAMILY PROTEIN-RELATED"/>
    <property type="match status" value="1"/>
</dbReference>